<evidence type="ECO:0000256" key="7">
    <source>
        <dbReference type="ARBA" id="ARBA00023169"/>
    </source>
</evidence>
<dbReference type="InterPro" id="IPR003362">
    <property type="entry name" value="Bact_transf"/>
</dbReference>
<protein>
    <submittedName>
        <fullName evidence="10">Undecaprenyl-phosphate galactosephosphotransferase</fullName>
        <ecNumber evidence="10">2.7.8.6</ecNumber>
    </submittedName>
</protein>
<dbReference type="KEGG" id="rru:Rru_A1482"/>
<evidence type="ECO:0000256" key="6">
    <source>
        <dbReference type="ARBA" id="ARBA00023136"/>
    </source>
</evidence>
<dbReference type="EC" id="2.7.8.6" evidence="10"/>
<accession>Q2RUB2</accession>
<feature type="domain" description="Bacterial sugar transferase" evidence="9">
    <location>
        <begin position="265"/>
        <end position="445"/>
    </location>
</feature>
<feature type="transmembrane region" description="Helical" evidence="8">
    <location>
        <begin position="270"/>
        <end position="291"/>
    </location>
</feature>
<dbReference type="eggNOG" id="COG2148">
    <property type="taxonomic scope" value="Bacteria"/>
</dbReference>
<evidence type="ECO:0000256" key="5">
    <source>
        <dbReference type="ARBA" id="ARBA00022989"/>
    </source>
</evidence>
<keyword evidence="4 8" id="KW-0812">Transmembrane</keyword>
<keyword evidence="7" id="KW-0270">Exopolysaccharide synthesis</keyword>
<gene>
    <name evidence="10" type="ordered locus">Rru_A1482</name>
</gene>
<sequence length="452" mass="49206">MMDGSASGYRRIGEGRVAVAMIGVRALDLMILALGCLIGYGLRHGTPMMPEPYWAALIIAAFVFQGAGGGLGLYSRRRPGPLPSQLAAVLLSLVATFLVLFALAYLGKVSQEFSRSWAVTWFFIAVCAMTALRVGVARVGTLAPLWRARAVLLAADGDTGLLARLAADEGRRVDIVACLDPVRDGARLARHCEEAKADVVFVAVPPAGIDDALRRRLRDLPLRICLLIDPPIADHPLVGPPEIIAGAISVELYPPVLEGGGALIKRLEDLVLGALLVVVLSPLMVLVALVVRLEGAGPVLFCQKRFGFRGEVFTIFKFRTLVEAAGETQVGRDDPRVTRVGRLLRRLSLDELPQLFNVLKGDMSLVGPRPHALAHDEDFAATVDIYAQRRKMKPGMTGWAQVHGCRGEIRSPQDLERRVAYDLAYLDHWSLGLDLWILALTPLRLIRDPNAY</sequence>
<dbReference type="Pfam" id="PF13727">
    <property type="entry name" value="CoA_binding_3"/>
    <property type="match status" value="1"/>
</dbReference>
<feature type="transmembrane region" description="Helical" evidence="8">
    <location>
        <begin position="118"/>
        <end position="139"/>
    </location>
</feature>
<evidence type="ECO:0000256" key="3">
    <source>
        <dbReference type="ARBA" id="ARBA00022679"/>
    </source>
</evidence>
<dbReference type="GO" id="GO:0047360">
    <property type="term" value="F:undecaprenyl-phosphate galactose phosphotransferase activity"/>
    <property type="evidence" value="ECO:0007669"/>
    <property type="project" value="UniProtKB-EC"/>
</dbReference>
<dbReference type="GO" id="GO:0016020">
    <property type="term" value="C:membrane"/>
    <property type="evidence" value="ECO:0007669"/>
    <property type="project" value="UniProtKB-SubCell"/>
</dbReference>
<dbReference type="InterPro" id="IPR017475">
    <property type="entry name" value="EPS_sugar_tfrase"/>
</dbReference>
<dbReference type="AlphaFoldDB" id="Q2RUB2"/>
<name>Q2RUB2_RHORT</name>
<dbReference type="Proteomes" id="UP000001929">
    <property type="component" value="Chromosome"/>
</dbReference>
<comment type="similarity">
    <text evidence="2">Belongs to the bacterial sugar transferase family.</text>
</comment>
<dbReference type="STRING" id="269796.Rru_A1482"/>
<dbReference type="EMBL" id="CP000230">
    <property type="protein sequence ID" value="ABC22283.1"/>
    <property type="molecule type" value="Genomic_DNA"/>
</dbReference>
<feature type="transmembrane region" description="Helical" evidence="8">
    <location>
        <begin position="17"/>
        <end position="41"/>
    </location>
</feature>
<dbReference type="PATRIC" id="fig|269796.9.peg.1554"/>
<keyword evidence="3 10" id="KW-0808">Transferase</keyword>
<dbReference type="GO" id="GO:0000271">
    <property type="term" value="P:polysaccharide biosynthetic process"/>
    <property type="evidence" value="ECO:0007669"/>
    <property type="project" value="UniProtKB-KW"/>
</dbReference>
<comment type="subcellular location">
    <subcellularLocation>
        <location evidence="1">Membrane</location>
        <topology evidence="1">Multi-pass membrane protein</topology>
    </subcellularLocation>
</comment>
<dbReference type="PANTHER" id="PTHR30576">
    <property type="entry name" value="COLANIC BIOSYNTHESIS UDP-GLUCOSE LIPID CARRIER TRANSFERASE"/>
    <property type="match status" value="1"/>
</dbReference>
<organism evidence="10 11">
    <name type="scientific">Rhodospirillum rubrum (strain ATCC 11170 / ATH 1.1.1 / DSM 467 / LMG 4362 / NCIMB 8255 / S1)</name>
    <dbReference type="NCBI Taxonomy" id="269796"/>
    <lineage>
        <taxon>Bacteria</taxon>
        <taxon>Pseudomonadati</taxon>
        <taxon>Pseudomonadota</taxon>
        <taxon>Alphaproteobacteria</taxon>
        <taxon>Rhodospirillales</taxon>
        <taxon>Rhodospirillaceae</taxon>
        <taxon>Rhodospirillum</taxon>
    </lineage>
</organism>
<evidence type="ECO:0000259" key="9">
    <source>
        <dbReference type="Pfam" id="PF02397"/>
    </source>
</evidence>
<dbReference type="DNASU" id="3834897"/>
<feature type="transmembrane region" description="Helical" evidence="8">
    <location>
        <begin position="86"/>
        <end position="106"/>
    </location>
</feature>
<dbReference type="HOGENOM" id="CLU_024920_0_1_5"/>
<keyword evidence="11" id="KW-1185">Reference proteome</keyword>
<feature type="transmembrane region" description="Helical" evidence="8">
    <location>
        <begin position="53"/>
        <end position="74"/>
    </location>
</feature>
<evidence type="ECO:0000256" key="4">
    <source>
        <dbReference type="ARBA" id="ARBA00022692"/>
    </source>
</evidence>
<evidence type="ECO:0000256" key="8">
    <source>
        <dbReference type="SAM" id="Phobius"/>
    </source>
</evidence>
<reference evidence="10 11" key="1">
    <citation type="journal article" date="2011" name="Stand. Genomic Sci.">
        <title>Complete genome sequence of Rhodospirillum rubrum type strain (S1).</title>
        <authorList>
            <person name="Munk A.C."/>
            <person name="Copeland A."/>
            <person name="Lucas S."/>
            <person name="Lapidus A."/>
            <person name="Del Rio T.G."/>
            <person name="Barry K."/>
            <person name="Detter J.C."/>
            <person name="Hammon N."/>
            <person name="Israni S."/>
            <person name="Pitluck S."/>
            <person name="Brettin T."/>
            <person name="Bruce D."/>
            <person name="Han C."/>
            <person name="Tapia R."/>
            <person name="Gilna P."/>
            <person name="Schmutz J."/>
            <person name="Larimer F."/>
            <person name="Land M."/>
            <person name="Kyrpides N.C."/>
            <person name="Mavromatis K."/>
            <person name="Richardson P."/>
            <person name="Rohde M."/>
            <person name="Goker M."/>
            <person name="Klenk H.P."/>
            <person name="Zhang Y."/>
            <person name="Roberts G.P."/>
            <person name="Reslewic S."/>
            <person name="Schwartz D.C."/>
        </authorList>
    </citation>
    <scope>NUCLEOTIDE SEQUENCE [LARGE SCALE GENOMIC DNA]</scope>
    <source>
        <strain evidence="11">ATCC 11170 / ATH 1.1.1 / DSM 467 / LMG 4362 / NCIMB 8255 / S1</strain>
    </source>
</reference>
<dbReference type="EnsemblBacteria" id="ABC22283">
    <property type="protein sequence ID" value="ABC22283"/>
    <property type="gene ID" value="Rru_A1482"/>
</dbReference>
<evidence type="ECO:0000256" key="1">
    <source>
        <dbReference type="ARBA" id="ARBA00004141"/>
    </source>
</evidence>
<dbReference type="Pfam" id="PF02397">
    <property type="entry name" value="Bac_transf"/>
    <property type="match status" value="1"/>
</dbReference>
<evidence type="ECO:0000313" key="10">
    <source>
        <dbReference type="EMBL" id="ABC22283.1"/>
    </source>
</evidence>
<evidence type="ECO:0000313" key="11">
    <source>
        <dbReference type="Proteomes" id="UP000001929"/>
    </source>
</evidence>
<keyword evidence="6 8" id="KW-0472">Membrane</keyword>
<dbReference type="NCBIfam" id="TIGR03025">
    <property type="entry name" value="EPS_sugtrans"/>
    <property type="match status" value="1"/>
</dbReference>
<dbReference type="RefSeq" id="WP_011389236.1">
    <property type="nucleotide sequence ID" value="NC_007643.1"/>
</dbReference>
<keyword evidence="5 8" id="KW-1133">Transmembrane helix</keyword>
<dbReference type="PANTHER" id="PTHR30576:SF0">
    <property type="entry name" value="UNDECAPRENYL-PHOSPHATE N-ACETYLGALACTOSAMINYL 1-PHOSPHATE TRANSFERASE-RELATED"/>
    <property type="match status" value="1"/>
</dbReference>
<evidence type="ECO:0000256" key="2">
    <source>
        <dbReference type="ARBA" id="ARBA00006464"/>
    </source>
</evidence>
<proteinExistence type="inferred from homology"/>